<dbReference type="Proteomes" id="UP000185696">
    <property type="component" value="Unassembled WGS sequence"/>
</dbReference>
<organism evidence="1 2">
    <name type="scientific">Actinophytocola xinjiangensis</name>
    <dbReference type="NCBI Taxonomy" id="485602"/>
    <lineage>
        <taxon>Bacteria</taxon>
        <taxon>Bacillati</taxon>
        <taxon>Actinomycetota</taxon>
        <taxon>Actinomycetes</taxon>
        <taxon>Pseudonocardiales</taxon>
        <taxon>Pseudonocardiaceae</taxon>
    </lineage>
</organism>
<accession>A0A7Z0WMZ4</accession>
<evidence type="ECO:0000313" key="2">
    <source>
        <dbReference type="Proteomes" id="UP000185696"/>
    </source>
</evidence>
<evidence type="ECO:0000313" key="1">
    <source>
        <dbReference type="EMBL" id="OLF11177.1"/>
    </source>
</evidence>
<dbReference type="AlphaFoldDB" id="A0A7Z0WMZ4"/>
<reference evidence="1 2" key="1">
    <citation type="submission" date="2016-12" db="EMBL/GenBank/DDBJ databases">
        <title>The draft genome sequence of Actinophytocola xinjiangensis.</title>
        <authorList>
            <person name="Wang W."/>
            <person name="Yuan L."/>
        </authorList>
    </citation>
    <scope>NUCLEOTIDE SEQUENCE [LARGE SCALE GENOMIC DNA]</scope>
    <source>
        <strain evidence="1 2">CGMCC 4.4663</strain>
    </source>
</reference>
<dbReference type="OrthoDB" id="9066681at2"/>
<comment type="caution">
    <text evidence="1">The sequence shown here is derived from an EMBL/GenBank/DDBJ whole genome shotgun (WGS) entry which is preliminary data.</text>
</comment>
<name>A0A7Z0WMZ4_9PSEU</name>
<keyword evidence="2" id="KW-1185">Reference proteome</keyword>
<dbReference type="EMBL" id="MSIF01000005">
    <property type="protein sequence ID" value="OLF11177.1"/>
    <property type="molecule type" value="Genomic_DNA"/>
</dbReference>
<protein>
    <submittedName>
        <fullName evidence="1">Uncharacterized protein</fullName>
    </submittedName>
</protein>
<gene>
    <name evidence="1" type="ORF">BLA60_14435</name>
</gene>
<proteinExistence type="predicted"/>
<dbReference type="RefSeq" id="WP_075133338.1">
    <property type="nucleotide sequence ID" value="NZ_MSIF01000005.1"/>
</dbReference>
<sequence length="229" mass="25915">MSEYQYYEFLAVDRPLSEPEQAEVRTLSTRAEITATGFVNEYEWGEFRGDPTELVRRYYDAHLYLADWGTRRILLRLPREGLTGARRYAVDELFTVEETDDHVLLDLLSEDDEGDWDYDPHEALPVIAGVRAELLTGDPRPLYLAWLAAYGTWERDEDAFDTAAEDILEPPVPPGLDQLTEPQRELARFLRVDDVLLAVAAGTDGSRRTVAELLDTAALNRTGVGGPLR</sequence>